<dbReference type="SUPFAM" id="SSF47923">
    <property type="entry name" value="Ypt/Rab-GAP domain of gyp1p"/>
    <property type="match status" value="2"/>
</dbReference>
<reference evidence="3" key="3">
    <citation type="submission" date="2025-09" db="UniProtKB">
        <authorList>
            <consortium name="Ensembl"/>
        </authorList>
    </citation>
    <scope>IDENTIFICATION</scope>
    <source>
        <strain evidence="3">breed Abyssinian</strain>
    </source>
</reference>
<dbReference type="Ensembl" id="ENSFCTT00005077537.1">
    <property type="protein sequence ID" value="ENSFCTP00005054231.1"/>
    <property type="gene ID" value="ENSFCTG00005027436.1"/>
</dbReference>
<evidence type="ECO:0000313" key="3">
    <source>
        <dbReference type="Ensembl" id="ENSFCTP00005054231.1"/>
    </source>
</evidence>
<dbReference type="InterPro" id="IPR035969">
    <property type="entry name" value="Rab-GAP_TBC_sf"/>
</dbReference>
<feature type="region of interest" description="Disordered" evidence="1">
    <location>
        <begin position="148"/>
        <end position="192"/>
    </location>
</feature>
<protein>
    <submittedName>
        <fullName evidence="3">TBC1 domain family member 10C</fullName>
    </submittedName>
</protein>
<feature type="region of interest" description="Disordered" evidence="1">
    <location>
        <begin position="76"/>
        <end position="106"/>
    </location>
</feature>
<feature type="compositionally biased region" description="Low complexity" evidence="1">
    <location>
        <begin position="154"/>
        <end position="169"/>
    </location>
</feature>
<accession>A0ABI8A4P7</accession>
<dbReference type="GeneTree" id="ENSGT00940000161287"/>
<dbReference type="InterPro" id="IPR000195">
    <property type="entry name" value="Rab-GAP-TBC_dom"/>
</dbReference>
<feature type="compositionally biased region" description="Low complexity" evidence="1">
    <location>
        <begin position="522"/>
        <end position="534"/>
    </location>
</feature>
<gene>
    <name evidence="3" type="primary">TBC1D10C</name>
</gene>
<dbReference type="SMART" id="SM00164">
    <property type="entry name" value="TBC"/>
    <property type="match status" value="1"/>
</dbReference>
<reference evidence="3 4" key="1">
    <citation type="submission" date="2021-02" db="EMBL/GenBank/DDBJ databases">
        <title>Safari Cat Assemblies.</title>
        <authorList>
            <person name="Bredemeyer K.R."/>
            <person name="Murphy W.J."/>
        </authorList>
    </citation>
    <scope>NUCLEOTIDE SEQUENCE [LARGE SCALE GENOMIC DNA]</scope>
</reference>
<name>A0ABI8A4P7_FELCA</name>
<dbReference type="InterPro" id="IPR050302">
    <property type="entry name" value="Rab_GAP_TBC_domain"/>
</dbReference>
<organism evidence="3 4">
    <name type="scientific">Felis catus</name>
    <name type="common">Cat</name>
    <name type="synonym">Felis silvestris catus</name>
    <dbReference type="NCBI Taxonomy" id="9685"/>
    <lineage>
        <taxon>Eukaryota</taxon>
        <taxon>Metazoa</taxon>
        <taxon>Chordata</taxon>
        <taxon>Craniata</taxon>
        <taxon>Vertebrata</taxon>
        <taxon>Euteleostomi</taxon>
        <taxon>Mammalia</taxon>
        <taxon>Eutheria</taxon>
        <taxon>Laurasiatheria</taxon>
        <taxon>Carnivora</taxon>
        <taxon>Feliformia</taxon>
        <taxon>Felidae</taxon>
        <taxon>Felinae</taxon>
        <taxon>Felis</taxon>
    </lineage>
</organism>
<sequence length="582" mass="64519">MPRPKWGHSFHTCLRATLTSMAAEDFLVHNGSNGQAVEAVGEGFPQFNVVAPLACRGEMPREAQLPPRPAHFVGRSDTAGGRMEGKRSPLPCPPSPTPLPTSRPGRILKQRRPQEPEFQYGTTHPHPPVVAGVWGTMAQALGEDLVQTSELQDDSSSLGSDSELSGPGPYRQADRYGFIGGSSAEPGPGHAPADLIRQREMKWVEMTSHWEKTMSRRYKKVKIQCRKGIPSALRARCWPLLCGAHVCQKNSPDTYKELAKAPGDPHWMETISRDLHRQFPLHEMFVSPQGHGQQGLLQVLKAYTLHRPEQGYCQAQGPVAAVLLMHLPPEEAFWCLVQICEVYLPGYYGPHMEAVQLDAEVFAALLRRLLPRVHKHLQQVGVGPLLYLPEWFLCLFARSLPFPTVLRVWDAFLSEGVKVLFRVGLTLVRLALGTTEQRLACPGLLETLGALRAIPPTQLQEEVFMSQVHSVALSERDLQREIRAQLAQLPQSTSGPPPRPQARLPGAQAIFEAQQLAGARGGARPEVPRIVVQPPEEPRPPRRKPQTRGKTFHGLLTRSRGPPVEGPSRSHRSSTSFLDTRF</sequence>
<dbReference type="Pfam" id="PF00566">
    <property type="entry name" value="RabGAP-TBC"/>
    <property type="match status" value="1"/>
</dbReference>
<dbReference type="Gene3D" id="1.10.472.80">
    <property type="entry name" value="Ypt/Rab-GAP domain of gyp1p, domain 3"/>
    <property type="match status" value="1"/>
</dbReference>
<reference evidence="3" key="2">
    <citation type="submission" date="2025-08" db="UniProtKB">
        <authorList>
            <consortium name="Ensembl"/>
        </authorList>
    </citation>
    <scope>IDENTIFICATION</scope>
    <source>
        <strain evidence="3">breed Abyssinian</strain>
    </source>
</reference>
<feature type="region of interest" description="Disordered" evidence="1">
    <location>
        <begin position="518"/>
        <end position="582"/>
    </location>
</feature>
<dbReference type="Proteomes" id="UP000823872">
    <property type="component" value="Chromosome D1"/>
</dbReference>
<feature type="compositionally biased region" description="Polar residues" evidence="1">
    <location>
        <begin position="573"/>
        <end position="582"/>
    </location>
</feature>
<dbReference type="PANTHER" id="PTHR47219:SF4">
    <property type="entry name" value="TBC1 DOMAIN FAMILY MEMBER 10A"/>
    <property type="match status" value="1"/>
</dbReference>
<evidence type="ECO:0000259" key="2">
    <source>
        <dbReference type="PROSITE" id="PS50086"/>
    </source>
</evidence>
<dbReference type="PROSITE" id="PS50086">
    <property type="entry name" value="TBC_RABGAP"/>
    <property type="match status" value="1"/>
</dbReference>
<proteinExistence type="predicted"/>
<keyword evidence="4" id="KW-1185">Reference proteome</keyword>
<dbReference type="PANTHER" id="PTHR47219">
    <property type="entry name" value="RAB GTPASE-ACTIVATING PROTEIN 1-LIKE"/>
    <property type="match status" value="1"/>
</dbReference>
<evidence type="ECO:0000256" key="1">
    <source>
        <dbReference type="SAM" id="MobiDB-lite"/>
    </source>
</evidence>
<feature type="compositionally biased region" description="Pro residues" evidence="1">
    <location>
        <begin position="90"/>
        <end position="101"/>
    </location>
</feature>
<feature type="compositionally biased region" description="Basic residues" evidence="1">
    <location>
        <begin position="541"/>
        <end position="551"/>
    </location>
</feature>
<evidence type="ECO:0000313" key="4">
    <source>
        <dbReference type="Proteomes" id="UP000823872"/>
    </source>
</evidence>
<feature type="domain" description="Rab-GAP TBC" evidence="2">
    <location>
        <begin position="228"/>
        <end position="416"/>
    </location>
</feature>
<dbReference type="Gene3D" id="1.10.10.750">
    <property type="entry name" value="Ypt/Rab-GAP domain of gyp1p, domain 1"/>
    <property type="match status" value="1"/>
</dbReference>
<dbReference type="Gene3D" id="1.10.8.270">
    <property type="entry name" value="putative rabgap domain of human tbc1 domain family member 14 like domains"/>
    <property type="match status" value="1"/>
</dbReference>